<reference evidence="2 3" key="1">
    <citation type="submission" date="2014-11" db="EMBL/GenBank/DDBJ databases">
        <title>A Rickettsiales Symbiont of Amoebae With Ancient Features.</title>
        <authorList>
            <person name="Schulz F."/>
            <person name="Martijn J."/>
            <person name="Wascher F."/>
            <person name="Kostanjsek R."/>
            <person name="Ettema T.J."/>
            <person name="Horn M."/>
        </authorList>
    </citation>
    <scope>NUCLEOTIDE SEQUENCE [LARGE SCALE GENOMIC DNA]</scope>
    <source>
        <strain evidence="2 3">UWC36</strain>
    </source>
</reference>
<organism evidence="2 3">
    <name type="scientific">Candidatus Jidaibacter acanthamoebae</name>
    <dbReference type="NCBI Taxonomy" id="86105"/>
    <lineage>
        <taxon>Bacteria</taxon>
        <taxon>Pseudomonadati</taxon>
        <taxon>Pseudomonadota</taxon>
        <taxon>Alphaproteobacteria</taxon>
        <taxon>Rickettsiales</taxon>
        <taxon>Candidatus Midichloriaceae</taxon>
        <taxon>Candidatus Jidaibacter</taxon>
    </lineage>
</organism>
<dbReference type="SUPFAM" id="SSF52540">
    <property type="entry name" value="P-loop containing nucleoside triphosphate hydrolases"/>
    <property type="match status" value="1"/>
</dbReference>
<sequence>MHQKLAGNQEHIDLAKDNSEAIISSIKHCYKQNDKLKLFWEENEYPITESFINLAIIEQEEVKEKERRMKGKGREGHKGTYREKRISSYEEIHKPKKEIKIEELFKDPNSKKLVIYGRAGIGKTTLCQYLTVAWEDEKLWKDKFEVVIKIPLRELAKYIETSQYATLEGFISETYIHGINRPEEKEINGFLRANTSKTLFILDGYDEIAPLFSKKDIGSKLSSIIKNILGDPSLYVIVTSRPLKIEHKFDQELENVGFIDQDIEKYVSIFKPEGAKSILTFLKNNKNLWGIAHIPINLELICNAWGISGGIDKIETISELYATITHRLLERYIVKNHYKELEEVDEALLRKKTSSITKCLERIAFKGMQNNQIIIPIRDIEGIIEEEQERSGESNLLRKVLMSGFIKIIGGEKNRDKEIYFLHLSFQEYYAAKYIARSLENIKSEEYEQVVSLIREDKYTPYYEVIWWFVAGLLYQRGRAAGSYEVLTRFWEILEGEPKDLIGVRHTNLIIRCLEECKASDKVGKHKELINYINQWIKIEYNSDSDNPIIEILSNTPHVARTTFPALLKFLKCDNRMLWLELLKNNWKLMLENWRLLELEDWEVRQGAVKSLGKLGQATPEVIKALINAL</sequence>
<dbReference type="Proteomes" id="UP000031258">
    <property type="component" value="Unassembled WGS sequence"/>
</dbReference>
<dbReference type="PANTHER" id="PTHR46844">
    <property type="entry name" value="SLR5058 PROTEIN"/>
    <property type="match status" value="1"/>
</dbReference>
<dbReference type="PANTHER" id="PTHR46844:SF1">
    <property type="entry name" value="SLR5058 PROTEIN"/>
    <property type="match status" value="1"/>
</dbReference>
<evidence type="ECO:0000259" key="1">
    <source>
        <dbReference type="PROSITE" id="PS50837"/>
    </source>
</evidence>
<dbReference type="EMBL" id="JSWE01000109">
    <property type="protein sequence ID" value="KIE05194.1"/>
    <property type="molecule type" value="Genomic_DNA"/>
</dbReference>
<dbReference type="Pfam" id="PF05729">
    <property type="entry name" value="NACHT"/>
    <property type="match status" value="1"/>
</dbReference>
<evidence type="ECO:0000313" key="2">
    <source>
        <dbReference type="EMBL" id="KIE05194.1"/>
    </source>
</evidence>
<gene>
    <name evidence="2" type="ORF">NF27_EI00010</name>
</gene>
<dbReference type="InterPro" id="IPR027417">
    <property type="entry name" value="P-loop_NTPase"/>
</dbReference>
<dbReference type="OrthoDB" id="2081291at2"/>
<keyword evidence="3" id="KW-1185">Reference proteome</keyword>
<dbReference type="PROSITE" id="PS50837">
    <property type="entry name" value="NACHT"/>
    <property type="match status" value="1"/>
</dbReference>
<dbReference type="InterPro" id="IPR007111">
    <property type="entry name" value="NACHT_NTPase"/>
</dbReference>
<dbReference type="STRING" id="86105.NF27_EI00010"/>
<feature type="non-terminal residue" evidence="2">
    <location>
        <position position="630"/>
    </location>
</feature>
<name>A0A0C1QI74_9RICK</name>
<dbReference type="RefSeq" id="WP_039456719.1">
    <property type="nucleotide sequence ID" value="NZ_JSWE01000109.1"/>
</dbReference>
<proteinExistence type="predicted"/>
<comment type="caution">
    <text evidence="2">The sequence shown here is derived from an EMBL/GenBank/DDBJ whole genome shotgun (WGS) entry which is preliminary data.</text>
</comment>
<feature type="domain" description="NACHT" evidence="1">
    <location>
        <begin position="111"/>
        <end position="242"/>
    </location>
</feature>
<evidence type="ECO:0000313" key="3">
    <source>
        <dbReference type="Proteomes" id="UP000031258"/>
    </source>
</evidence>
<dbReference type="Gene3D" id="3.40.50.300">
    <property type="entry name" value="P-loop containing nucleotide triphosphate hydrolases"/>
    <property type="match status" value="1"/>
</dbReference>
<accession>A0A0C1QI74</accession>
<protein>
    <recommendedName>
        <fullName evidence="1">NACHT domain-containing protein</fullName>
    </recommendedName>
</protein>
<dbReference type="AlphaFoldDB" id="A0A0C1QI74"/>